<organism evidence="1 2">
    <name type="scientific">Mycobacteroides chelonae</name>
    <name type="common">Mycobacterium chelonae</name>
    <dbReference type="NCBI Taxonomy" id="1774"/>
    <lineage>
        <taxon>Bacteria</taxon>
        <taxon>Bacillati</taxon>
        <taxon>Actinomycetota</taxon>
        <taxon>Actinomycetes</taxon>
        <taxon>Mycobacteriales</taxon>
        <taxon>Mycobacteriaceae</taxon>
        <taxon>Mycobacteroides</taxon>
    </lineage>
</organism>
<dbReference type="Proteomes" id="UP000317728">
    <property type="component" value="Chromosome"/>
</dbReference>
<dbReference type="EMBL" id="CP041150">
    <property type="protein sequence ID" value="QDF72330.1"/>
    <property type="molecule type" value="Genomic_DNA"/>
</dbReference>
<dbReference type="InterPro" id="IPR045677">
    <property type="entry name" value="DUF6197"/>
</dbReference>
<dbReference type="Pfam" id="PF19698">
    <property type="entry name" value="DUF6197"/>
    <property type="match status" value="1"/>
</dbReference>
<evidence type="ECO:0000313" key="1">
    <source>
        <dbReference type="EMBL" id="QDF72330.1"/>
    </source>
</evidence>
<dbReference type="RefSeq" id="WP_131823191.1">
    <property type="nucleotide sequence ID" value="NZ_CP041150.1"/>
</dbReference>
<sequence length="111" mass="12293">MSAPVIADPVVEVLQAALAHLRENGWRQRSFGDYGKPCCTVGAFIYSSNKHRFTYQGYVDRAVSFVSRAVGGPSQIVEPFLYHWNDIPGRTFAEVEAAFERAITLAEAGVR</sequence>
<accession>A0AB73U7G1</accession>
<evidence type="ECO:0000313" key="2">
    <source>
        <dbReference type="Proteomes" id="UP000317728"/>
    </source>
</evidence>
<dbReference type="AlphaFoldDB" id="A0AB73U7G1"/>
<proteinExistence type="predicted"/>
<protein>
    <recommendedName>
        <fullName evidence="3">DUF4304 domain-containing protein</fullName>
    </recommendedName>
</protein>
<name>A0AB73U7G1_MYCCH</name>
<reference evidence="1 2" key="1">
    <citation type="submission" date="2019-06" db="EMBL/GenBank/DDBJ databases">
        <title>Whole geneome sequnce of Mycobacteroides chelonae M77 isolated from bovine milk from Meghalaya, India.</title>
        <authorList>
            <person name="Vise E."/>
            <person name="Das S."/>
            <person name="Garg A."/>
            <person name="Ghatak S."/>
            <person name="Shakuntala I."/>
            <person name="Milton A.A.P."/>
            <person name="Karam A."/>
            <person name="Sanjukta R."/>
            <person name="Puro K."/>
            <person name="Sen A."/>
        </authorList>
    </citation>
    <scope>NUCLEOTIDE SEQUENCE [LARGE SCALE GENOMIC DNA]</scope>
    <source>
        <strain evidence="1 2">M77</strain>
    </source>
</reference>
<evidence type="ECO:0008006" key="3">
    <source>
        <dbReference type="Google" id="ProtNLM"/>
    </source>
</evidence>
<gene>
    <name evidence="1" type="ORF">FJK96_20630</name>
</gene>